<feature type="compositionally biased region" description="Polar residues" evidence="2">
    <location>
        <begin position="25"/>
        <end position="37"/>
    </location>
</feature>
<name>A0A2K3M0J0_TRIPR</name>
<keyword evidence="1" id="KW-0175">Coiled coil</keyword>
<evidence type="ECO:0000256" key="1">
    <source>
        <dbReference type="SAM" id="Coils"/>
    </source>
</evidence>
<proteinExistence type="predicted"/>
<accession>A0A2K3M0J0</accession>
<feature type="compositionally biased region" description="Basic and acidic residues" evidence="2">
    <location>
        <begin position="1"/>
        <end position="14"/>
    </location>
</feature>
<dbReference type="Proteomes" id="UP000236291">
    <property type="component" value="Unassembled WGS sequence"/>
</dbReference>
<feature type="coiled-coil region" evidence="1">
    <location>
        <begin position="94"/>
        <end position="156"/>
    </location>
</feature>
<sequence>MDPKSVKEFPERHTDRKRKVDHVGNSLQENPTNVSSVMKNGDGTSIWDESFPFGDFIDNHFIAEKDHENLERYWQSDMCLHVLKAAPLRLVSIARLMEQKVGNMEKKIKAYDEENTELKRKLYESEKNIVKLKENLEELSLEKSQLMERGVELMEKNSKLLMKKDIVDKLCCEFVLKSHQ</sequence>
<protein>
    <submittedName>
        <fullName evidence="3">Uncharacterized protein</fullName>
    </submittedName>
</protein>
<dbReference type="EMBL" id="ASHM01046019">
    <property type="protein sequence ID" value="PNX84294.1"/>
    <property type="molecule type" value="Genomic_DNA"/>
</dbReference>
<evidence type="ECO:0000313" key="3">
    <source>
        <dbReference type="EMBL" id="PNX84294.1"/>
    </source>
</evidence>
<evidence type="ECO:0000256" key="2">
    <source>
        <dbReference type="SAM" id="MobiDB-lite"/>
    </source>
</evidence>
<organism evidence="3 4">
    <name type="scientific">Trifolium pratense</name>
    <name type="common">Red clover</name>
    <dbReference type="NCBI Taxonomy" id="57577"/>
    <lineage>
        <taxon>Eukaryota</taxon>
        <taxon>Viridiplantae</taxon>
        <taxon>Streptophyta</taxon>
        <taxon>Embryophyta</taxon>
        <taxon>Tracheophyta</taxon>
        <taxon>Spermatophyta</taxon>
        <taxon>Magnoliopsida</taxon>
        <taxon>eudicotyledons</taxon>
        <taxon>Gunneridae</taxon>
        <taxon>Pentapetalae</taxon>
        <taxon>rosids</taxon>
        <taxon>fabids</taxon>
        <taxon>Fabales</taxon>
        <taxon>Fabaceae</taxon>
        <taxon>Papilionoideae</taxon>
        <taxon>50 kb inversion clade</taxon>
        <taxon>NPAAA clade</taxon>
        <taxon>Hologalegina</taxon>
        <taxon>IRL clade</taxon>
        <taxon>Trifolieae</taxon>
        <taxon>Trifolium</taxon>
    </lineage>
</organism>
<reference evidence="3 4" key="1">
    <citation type="journal article" date="2014" name="Am. J. Bot.">
        <title>Genome assembly and annotation for red clover (Trifolium pratense; Fabaceae).</title>
        <authorList>
            <person name="Istvanek J."/>
            <person name="Jaros M."/>
            <person name="Krenek A."/>
            <person name="Repkova J."/>
        </authorList>
    </citation>
    <scope>NUCLEOTIDE SEQUENCE [LARGE SCALE GENOMIC DNA]</scope>
    <source>
        <strain evidence="4">cv. Tatra</strain>
        <tissue evidence="3">Young leaves</tissue>
    </source>
</reference>
<dbReference type="AlphaFoldDB" id="A0A2K3M0J0"/>
<comment type="caution">
    <text evidence="3">The sequence shown here is derived from an EMBL/GenBank/DDBJ whole genome shotgun (WGS) entry which is preliminary data.</text>
</comment>
<evidence type="ECO:0000313" key="4">
    <source>
        <dbReference type="Proteomes" id="UP000236291"/>
    </source>
</evidence>
<feature type="region of interest" description="Disordered" evidence="2">
    <location>
        <begin position="1"/>
        <end position="37"/>
    </location>
</feature>
<gene>
    <name evidence="3" type="ORF">L195_g040352</name>
</gene>
<reference evidence="3 4" key="2">
    <citation type="journal article" date="2017" name="Front. Plant Sci.">
        <title>Gene Classification and Mining of Molecular Markers Useful in Red Clover (Trifolium pratense) Breeding.</title>
        <authorList>
            <person name="Istvanek J."/>
            <person name="Dluhosova J."/>
            <person name="Dluhos P."/>
            <person name="Patkova L."/>
            <person name="Nedelnik J."/>
            <person name="Repkova J."/>
        </authorList>
    </citation>
    <scope>NUCLEOTIDE SEQUENCE [LARGE SCALE GENOMIC DNA]</scope>
    <source>
        <strain evidence="4">cv. Tatra</strain>
        <tissue evidence="3">Young leaves</tissue>
    </source>
</reference>